<dbReference type="Proteomes" id="UP000018468">
    <property type="component" value="Linkage group LG24"/>
</dbReference>
<dbReference type="GO" id="GO:0070765">
    <property type="term" value="C:gamma-secretase complex"/>
    <property type="evidence" value="ECO:0000318"/>
    <property type="project" value="GO_Central"/>
</dbReference>
<dbReference type="HOGENOM" id="CLU_086389_0_0_1"/>
<name>W5MI49_LEPOC</name>
<keyword evidence="4 7" id="KW-0914">Notch signaling pathway</keyword>
<feature type="transmembrane region" description="Helical" evidence="7">
    <location>
        <begin position="154"/>
        <end position="177"/>
    </location>
</feature>
<reference evidence="9" key="1">
    <citation type="submission" date="2011-12" db="EMBL/GenBank/DDBJ databases">
        <title>The Draft Genome of Lepisosteus oculatus.</title>
        <authorList>
            <consortium name="The Broad Institute Genome Assembly &amp; Analysis Group"/>
            <consortium name="Computational R&amp;D Group"/>
            <consortium name="and Sequencing Platform"/>
            <person name="Di Palma F."/>
            <person name="Alfoldi J."/>
            <person name="Johnson J."/>
            <person name="Berlin A."/>
            <person name="Gnerre S."/>
            <person name="Jaffe D."/>
            <person name="MacCallum I."/>
            <person name="Young S."/>
            <person name="Walker B.J."/>
            <person name="Lander E.S."/>
            <person name="Lindblad-Toh K."/>
        </authorList>
    </citation>
    <scope>NUCLEOTIDE SEQUENCE [LARGE SCALE GENOMIC DNA]</scope>
</reference>
<dbReference type="Bgee" id="ENSLOCG00000006674">
    <property type="expression patterns" value="Expressed in ovary and 12 other cell types or tissues"/>
</dbReference>
<comment type="subcellular location">
    <subcellularLocation>
        <location evidence="1 7">Membrane</location>
        <topology evidence="1 7">Multi-pass membrane protein</topology>
    </subcellularLocation>
</comment>
<reference evidence="8" key="2">
    <citation type="submission" date="2025-08" db="UniProtKB">
        <authorList>
            <consortium name="Ensembl"/>
        </authorList>
    </citation>
    <scope>IDENTIFICATION</scope>
</reference>
<evidence type="ECO:0000256" key="6">
    <source>
        <dbReference type="ARBA" id="ARBA00023136"/>
    </source>
</evidence>
<dbReference type="GO" id="GO:0005783">
    <property type="term" value="C:endoplasmic reticulum"/>
    <property type="evidence" value="ECO:0000318"/>
    <property type="project" value="GO_Central"/>
</dbReference>
<keyword evidence="6 7" id="KW-0472">Membrane</keyword>
<evidence type="ECO:0000256" key="3">
    <source>
        <dbReference type="ARBA" id="ARBA00022692"/>
    </source>
</evidence>
<feature type="transmembrane region" description="Helical" evidence="7">
    <location>
        <begin position="29"/>
        <end position="54"/>
    </location>
</feature>
<dbReference type="Pfam" id="PF06105">
    <property type="entry name" value="Aph-1"/>
    <property type="match status" value="1"/>
</dbReference>
<evidence type="ECO:0000313" key="9">
    <source>
        <dbReference type="Proteomes" id="UP000018468"/>
    </source>
</evidence>
<dbReference type="EMBL" id="AHAT01019774">
    <property type="status" value="NOT_ANNOTATED_CDS"/>
    <property type="molecule type" value="Genomic_DNA"/>
</dbReference>
<dbReference type="GO" id="GO:0007220">
    <property type="term" value="P:Notch receptor processing"/>
    <property type="evidence" value="ECO:0000318"/>
    <property type="project" value="GO_Central"/>
</dbReference>
<comment type="function">
    <text evidence="7">Potential subunit of the gamma-secretase complex, an endoprotease complex that catalyzes the intramembrane cleavage of integral proteins such as Notch receptors.</text>
</comment>
<dbReference type="GeneTree" id="ENSGT00390000002049"/>
<protein>
    <recommendedName>
        <fullName evidence="7">Gamma-secretase subunit APH-1</fullName>
        <shortName evidence="7">APH-1</shortName>
    </recommendedName>
</protein>
<evidence type="ECO:0000256" key="7">
    <source>
        <dbReference type="RuleBase" id="RU369072"/>
    </source>
</evidence>
<dbReference type="AlphaFoldDB" id="W5MI49"/>
<proteinExistence type="inferred from homology"/>
<dbReference type="eggNOG" id="KOG3972">
    <property type="taxonomic scope" value="Eukaryota"/>
</dbReference>
<comment type="subunit">
    <text evidence="7">Component of the gamma-secretase complex.</text>
</comment>
<dbReference type="PANTHER" id="PTHR12889">
    <property type="entry name" value="GAMMA-SECRETASE SUBUNIT APH-1"/>
    <property type="match status" value="1"/>
</dbReference>
<feature type="transmembrane region" description="Helical" evidence="7">
    <location>
        <begin position="212"/>
        <end position="236"/>
    </location>
</feature>
<accession>W5MI49</accession>
<evidence type="ECO:0000256" key="1">
    <source>
        <dbReference type="ARBA" id="ARBA00004141"/>
    </source>
</evidence>
<sequence>MGAAVFLGCVFTAFGPSFALFVFTVGADPLRVIALVAGMFFWLLSVLLSSALWFTAVQLTDQGDPKLQYLLLATGAALSVLLQELSRLTCYVLLKKAGEGLAASRRGDQRPLSPQQTAYVCGLSFGMASGAFSLAGVLAASLGPGVPGIHGDSAHFFMVSALQALCAPLLHACWAVVLAEAWERRRPGAGLGVVAAHLLASGLSFLNPRYEYSLPLLSVLTVAMAAWVWLTVGGAWRHRGLFLSFF</sequence>
<dbReference type="OMA" id="HACWAVV"/>
<keyword evidence="9" id="KW-1185">Reference proteome</keyword>
<dbReference type="STRING" id="7918.ENSLOCP00000008058"/>
<keyword evidence="5 7" id="KW-1133">Transmembrane helix</keyword>
<comment type="similarity">
    <text evidence="2 7">Belongs to the APH-1 family.</text>
</comment>
<keyword evidence="3 7" id="KW-0812">Transmembrane</keyword>
<reference evidence="8" key="3">
    <citation type="submission" date="2025-09" db="UniProtKB">
        <authorList>
            <consortium name="Ensembl"/>
        </authorList>
    </citation>
    <scope>IDENTIFICATION</scope>
</reference>
<evidence type="ECO:0000256" key="5">
    <source>
        <dbReference type="ARBA" id="ARBA00022989"/>
    </source>
</evidence>
<evidence type="ECO:0000256" key="2">
    <source>
        <dbReference type="ARBA" id="ARBA00005577"/>
    </source>
</evidence>
<feature type="transmembrane region" description="Helical" evidence="7">
    <location>
        <begin position="118"/>
        <end position="142"/>
    </location>
</feature>
<dbReference type="GO" id="GO:0030674">
    <property type="term" value="F:protein-macromolecule adaptor activity"/>
    <property type="evidence" value="ECO:0000318"/>
    <property type="project" value="GO_Central"/>
</dbReference>
<dbReference type="GO" id="GO:0016485">
    <property type="term" value="P:protein processing"/>
    <property type="evidence" value="ECO:0000318"/>
    <property type="project" value="GO_Central"/>
</dbReference>
<dbReference type="Ensembl" id="ENSLOCT00000008068.1">
    <property type="protein sequence ID" value="ENSLOCP00000008058.1"/>
    <property type="gene ID" value="ENSLOCG00000006674.1"/>
</dbReference>
<evidence type="ECO:0000313" key="8">
    <source>
        <dbReference type="Ensembl" id="ENSLOCP00000008058.1"/>
    </source>
</evidence>
<evidence type="ECO:0000256" key="4">
    <source>
        <dbReference type="ARBA" id="ARBA00022976"/>
    </source>
</evidence>
<organism evidence="8 9">
    <name type="scientific">Lepisosteus oculatus</name>
    <name type="common">Spotted gar</name>
    <dbReference type="NCBI Taxonomy" id="7918"/>
    <lineage>
        <taxon>Eukaryota</taxon>
        <taxon>Metazoa</taxon>
        <taxon>Chordata</taxon>
        <taxon>Craniata</taxon>
        <taxon>Vertebrata</taxon>
        <taxon>Euteleostomi</taxon>
        <taxon>Actinopterygii</taxon>
        <taxon>Neopterygii</taxon>
        <taxon>Holostei</taxon>
        <taxon>Semionotiformes</taxon>
        <taxon>Lepisosteidae</taxon>
        <taxon>Lepisosteus</taxon>
    </lineage>
</organism>
<comment type="caution">
    <text evidence="7">Lacks conserved residue(s) required for the propagation of feature annotation.</text>
</comment>
<dbReference type="GO" id="GO:0007219">
    <property type="term" value="P:Notch signaling pathway"/>
    <property type="evidence" value="ECO:0000318"/>
    <property type="project" value="GO_Central"/>
</dbReference>
<dbReference type="InParanoid" id="W5MI49"/>
<dbReference type="InterPro" id="IPR009294">
    <property type="entry name" value="Aph-1"/>
</dbReference>